<dbReference type="EMBL" id="JAWPEI010000001">
    <property type="protein sequence ID" value="KAK4737512.1"/>
    <property type="molecule type" value="Genomic_DNA"/>
</dbReference>
<reference evidence="2 3" key="1">
    <citation type="submission" date="2023-10" db="EMBL/GenBank/DDBJ databases">
        <title>Genome-Wide Identification Analysis in wild type Solanum Pinnatisectum Reveals Some Genes Defensing Phytophthora Infestans.</title>
        <authorList>
            <person name="Sun C."/>
        </authorList>
    </citation>
    <scope>NUCLEOTIDE SEQUENCE [LARGE SCALE GENOMIC DNA]</scope>
    <source>
        <strain evidence="2">LQN</strain>
        <tissue evidence="2">Leaf</tissue>
    </source>
</reference>
<keyword evidence="3" id="KW-1185">Reference proteome</keyword>
<dbReference type="Proteomes" id="UP001311915">
    <property type="component" value="Unassembled WGS sequence"/>
</dbReference>
<organism evidence="2 3">
    <name type="scientific">Solanum pinnatisectum</name>
    <name type="common">tansyleaf nightshade</name>
    <dbReference type="NCBI Taxonomy" id="50273"/>
    <lineage>
        <taxon>Eukaryota</taxon>
        <taxon>Viridiplantae</taxon>
        <taxon>Streptophyta</taxon>
        <taxon>Embryophyta</taxon>
        <taxon>Tracheophyta</taxon>
        <taxon>Spermatophyta</taxon>
        <taxon>Magnoliopsida</taxon>
        <taxon>eudicotyledons</taxon>
        <taxon>Gunneridae</taxon>
        <taxon>Pentapetalae</taxon>
        <taxon>asterids</taxon>
        <taxon>lamiids</taxon>
        <taxon>Solanales</taxon>
        <taxon>Solanaceae</taxon>
        <taxon>Solanoideae</taxon>
        <taxon>Solaneae</taxon>
        <taxon>Solanum</taxon>
    </lineage>
</organism>
<name>A0AAV9MHJ8_9SOLN</name>
<feature type="region of interest" description="Disordered" evidence="1">
    <location>
        <begin position="38"/>
        <end position="72"/>
    </location>
</feature>
<evidence type="ECO:0000313" key="2">
    <source>
        <dbReference type="EMBL" id="KAK4737512.1"/>
    </source>
</evidence>
<evidence type="ECO:0000313" key="3">
    <source>
        <dbReference type="Proteomes" id="UP001311915"/>
    </source>
</evidence>
<dbReference type="AlphaFoldDB" id="A0AAV9MHJ8"/>
<sequence length="72" mass="8211">MRDEIAILAEKSVHMPSPVVPESLMSLFTESPTTQALDDFWGELPKERSHKRKQKDVDADAKHPTHLSKEEN</sequence>
<comment type="caution">
    <text evidence="2">The sequence shown here is derived from an EMBL/GenBank/DDBJ whole genome shotgun (WGS) entry which is preliminary data.</text>
</comment>
<gene>
    <name evidence="2" type="ORF">R3W88_001209</name>
</gene>
<evidence type="ECO:0000256" key="1">
    <source>
        <dbReference type="SAM" id="MobiDB-lite"/>
    </source>
</evidence>
<feature type="compositionally biased region" description="Basic and acidic residues" evidence="1">
    <location>
        <begin position="55"/>
        <end position="72"/>
    </location>
</feature>
<protein>
    <submittedName>
        <fullName evidence="2">Uncharacterized protein</fullName>
    </submittedName>
</protein>
<accession>A0AAV9MHJ8</accession>
<proteinExistence type="predicted"/>